<dbReference type="Gene3D" id="1.20.120.1750">
    <property type="match status" value="1"/>
</dbReference>
<dbReference type="CDD" id="cd22584">
    <property type="entry name" value="Rcat_RBR_unk"/>
    <property type="match status" value="1"/>
</dbReference>
<organism evidence="13">
    <name type="scientific">Gaeumannomyces tritici (strain R3-111a-1)</name>
    <name type="common">Wheat and barley take-all root rot fungus</name>
    <name type="synonym">Gaeumannomyces graminis var. tritici</name>
    <dbReference type="NCBI Taxonomy" id="644352"/>
    <lineage>
        <taxon>Eukaryota</taxon>
        <taxon>Fungi</taxon>
        <taxon>Dikarya</taxon>
        <taxon>Ascomycota</taxon>
        <taxon>Pezizomycotina</taxon>
        <taxon>Sordariomycetes</taxon>
        <taxon>Sordariomycetidae</taxon>
        <taxon>Magnaporthales</taxon>
        <taxon>Magnaporthaceae</taxon>
        <taxon>Gaeumannomyces</taxon>
    </lineage>
</organism>
<feature type="domain" description="RING-type" evidence="12">
    <location>
        <begin position="333"/>
        <end position="558"/>
    </location>
</feature>
<keyword evidence="4" id="KW-0479">Metal-binding</keyword>
<dbReference type="InterPro" id="IPR002867">
    <property type="entry name" value="IBR_dom"/>
</dbReference>
<evidence type="ECO:0000313" key="14">
    <source>
        <dbReference type="EnsemblFungi" id="EJT70331"/>
    </source>
</evidence>
<evidence type="ECO:0000256" key="5">
    <source>
        <dbReference type="ARBA" id="ARBA00022737"/>
    </source>
</evidence>
<dbReference type="VEuPathDB" id="FungiDB:GGTG_11359"/>
<protein>
    <recommendedName>
        <fullName evidence="2">RBR-type E3 ubiquitin transferase</fullName>
        <ecNumber evidence="2">2.3.2.31</ecNumber>
    </recommendedName>
</protein>
<dbReference type="InterPro" id="IPR001841">
    <property type="entry name" value="Znf_RING"/>
</dbReference>
<dbReference type="STRING" id="644352.J3PCY6"/>
<dbReference type="GeneID" id="20351817"/>
<dbReference type="RefSeq" id="XP_009227509.1">
    <property type="nucleotide sequence ID" value="XM_009229245.1"/>
</dbReference>
<keyword evidence="3" id="KW-0808">Transferase</keyword>
<gene>
    <name evidence="14" type="primary">20351817</name>
    <name evidence="13" type="ORF">GGTG_11359</name>
</gene>
<feature type="region of interest" description="Disordered" evidence="10">
    <location>
        <begin position="556"/>
        <end position="603"/>
    </location>
</feature>
<comment type="catalytic activity">
    <reaction evidence="1">
        <text>[E2 ubiquitin-conjugating enzyme]-S-ubiquitinyl-L-cysteine + [acceptor protein]-L-lysine = [E2 ubiquitin-conjugating enzyme]-L-cysteine + [acceptor protein]-N(6)-ubiquitinyl-L-lysine.</text>
        <dbReference type="EC" id="2.3.2.31"/>
    </reaction>
</comment>
<dbReference type="Gene3D" id="3.30.40.10">
    <property type="entry name" value="Zinc/RING finger domain, C3HC4 (zinc finger)"/>
    <property type="match status" value="1"/>
</dbReference>
<dbReference type="eggNOG" id="KOG1815">
    <property type="taxonomic scope" value="Eukaryota"/>
</dbReference>
<keyword evidence="7" id="KW-0833">Ubl conjugation pathway</keyword>
<dbReference type="GO" id="GO:0061630">
    <property type="term" value="F:ubiquitin protein ligase activity"/>
    <property type="evidence" value="ECO:0007669"/>
    <property type="project" value="UniProtKB-EC"/>
</dbReference>
<reference evidence="14" key="4">
    <citation type="journal article" date="2015" name="G3 (Bethesda)">
        <title>Genome sequences of three phytopathogenic species of the Magnaporthaceae family of fungi.</title>
        <authorList>
            <person name="Okagaki L.H."/>
            <person name="Nunes C.C."/>
            <person name="Sailsbery J."/>
            <person name="Clay B."/>
            <person name="Brown D."/>
            <person name="John T."/>
            <person name="Oh Y."/>
            <person name="Young N."/>
            <person name="Fitzgerald M."/>
            <person name="Haas B.J."/>
            <person name="Zeng Q."/>
            <person name="Young S."/>
            <person name="Adiconis X."/>
            <person name="Fan L."/>
            <person name="Levin J.Z."/>
            <person name="Mitchell T.K."/>
            <person name="Okubara P.A."/>
            <person name="Farman M.L."/>
            <person name="Kohn L.M."/>
            <person name="Birren B."/>
            <person name="Ma L.-J."/>
            <person name="Dean R.A."/>
        </authorList>
    </citation>
    <scope>NUCLEOTIDE SEQUENCE</scope>
    <source>
        <strain evidence="14">R3-111a-1</strain>
    </source>
</reference>
<dbReference type="PROSITE" id="PS51873">
    <property type="entry name" value="TRIAD"/>
    <property type="match status" value="1"/>
</dbReference>
<feature type="domain" description="RING-type" evidence="11">
    <location>
        <begin position="337"/>
        <end position="390"/>
    </location>
</feature>
<name>J3PCY6_GAET3</name>
<dbReference type="Proteomes" id="UP000006039">
    <property type="component" value="Unassembled WGS sequence"/>
</dbReference>
<dbReference type="OrthoDB" id="1431934at2759"/>
<dbReference type="SMART" id="SM00647">
    <property type="entry name" value="IBR"/>
    <property type="match status" value="2"/>
</dbReference>
<feature type="compositionally biased region" description="Pro residues" evidence="10">
    <location>
        <begin position="562"/>
        <end position="574"/>
    </location>
</feature>
<evidence type="ECO:0000256" key="6">
    <source>
        <dbReference type="ARBA" id="ARBA00022771"/>
    </source>
</evidence>
<keyword evidence="15" id="KW-1185">Reference proteome</keyword>
<dbReference type="GO" id="GO:0008270">
    <property type="term" value="F:zinc ion binding"/>
    <property type="evidence" value="ECO:0007669"/>
    <property type="project" value="UniProtKB-KW"/>
</dbReference>
<feature type="compositionally biased region" description="Pro residues" evidence="10">
    <location>
        <begin position="582"/>
        <end position="592"/>
    </location>
</feature>
<dbReference type="Pfam" id="PF26200">
    <property type="entry name" value="Rcat_RNF216"/>
    <property type="match status" value="1"/>
</dbReference>
<dbReference type="EnsemblFungi" id="EJT70331">
    <property type="protein sequence ID" value="EJT70331"/>
    <property type="gene ID" value="GGTG_11359"/>
</dbReference>
<evidence type="ECO:0000256" key="10">
    <source>
        <dbReference type="SAM" id="MobiDB-lite"/>
    </source>
</evidence>
<accession>J3PCY6</accession>
<evidence type="ECO:0000313" key="15">
    <source>
        <dbReference type="Proteomes" id="UP000006039"/>
    </source>
</evidence>
<dbReference type="InterPro" id="IPR013083">
    <property type="entry name" value="Znf_RING/FYVE/PHD"/>
</dbReference>
<evidence type="ECO:0000256" key="4">
    <source>
        <dbReference type="ARBA" id="ARBA00022723"/>
    </source>
</evidence>
<dbReference type="InterPro" id="IPR031127">
    <property type="entry name" value="E3_UB_ligase_RBR"/>
</dbReference>
<reference evidence="13" key="2">
    <citation type="submission" date="2010-07" db="EMBL/GenBank/DDBJ databases">
        <authorList>
            <consortium name="The Broad Institute Genome Sequencing Platform"/>
            <consortium name="Broad Institute Genome Sequencing Center for Infectious Disease"/>
            <person name="Ma L.-J."/>
            <person name="Dead R."/>
            <person name="Young S."/>
            <person name="Zeng Q."/>
            <person name="Koehrsen M."/>
            <person name="Alvarado L."/>
            <person name="Berlin A."/>
            <person name="Chapman S.B."/>
            <person name="Chen Z."/>
            <person name="Freedman E."/>
            <person name="Gellesch M."/>
            <person name="Goldberg J."/>
            <person name="Griggs A."/>
            <person name="Gujja S."/>
            <person name="Heilman E.R."/>
            <person name="Heiman D."/>
            <person name="Hepburn T."/>
            <person name="Howarth C."/>
            <person name="Jen D."/>
            <person name="Larson L."/>
            <person name="Mehta T."/>
            <person name="Neiman D."/>
            <person name="Pearson M."/>
            <person name="Roberts A."/>
            <person name="Saif S."/>
            <person name="Shea T."/>
            <person name="Shenoy N."/>
            <person name="Sisk P."/>
            <person name="Stolte C."/>
            <person name="Sykes S."/>
            <person name="Walk T."/>
            <person name="White J."/>
            <person name="Yandava C."/>
            <person name="Haas B."/>
            <person name="Nusbaum C."/>
            <person name="Birren B."/>
        </authorList>
    </citation>
    <scope>NUCLEOTIDE SEQUENCE</scope>
    <source>
        <strain evidence="13">R3-111a-1</strain>
    </source>
</reference>
<dbReference type="PANTHER" id="PTHR11685">
    <property type="entry name" value="RBR FAMILY RING FINGER AND IBR DOMAIN-CONTAINING"/>
    <property type="match status" value="1"/>
</dbReference>
<dbReference type="GO" id="GO:0016567">
    <property type="term" value="P:protein ubiquitination"/>
    <property type="evidence" value="ECO:0007669"/>
    <property type="project" value="InterPro"/>
</dbReference>
<reference evidence="15" key="1">
    <citation type="submission" date="2010-07" db="EMBL/GenBank/DDBJ databases">
        <title>The genome sequence of Gaeumannomyces graminis var. tritici strain R3-111a-1.</title>
        <authorList>
            <consortium name="The Broad Institute Genome Sequencing Platform"/>
            <person name="Ma L.-J."/>
            <person name="Dead R."/>
            <person name="Young S."/>
            <person name="Zeng Q."/>
            <person name="Koehrsen M."/>
            <person name="Alvarado L."/>
            <person name="Berlin A."/>
            <person name="Chapman S.B."/>
            <person name="Chen Z."/>
            <person name="Freedman E."/>
            <person name="Gellesch M."/>
            <person name="Goldberg J."/>
            <person name="Griggs A."/>
            <person name="Gujja S."/>
            <person name="Heilman E.R."/>
            <person name="Heiman D."/>
            <person name="Hepburn T."/>
            <person name="Howarth C."/>
            <person name="Jen D."/>
            <person name="Larson L."/>
            <person name="Mehta T."/>
            <person name="Neiman D."/>
            <person name="Pearson M."/>
            <person name="Roberts A."/>
            <person name="Saif S."/>
            <person name="Shea T."/>
            <person name="Shenoy N."/>
            <person name="Sisk P."/>
            <person name="Stolte C."/>
            <person name="Sykes S."/>
            <person name="Walk T."/>
            <person name="White J."/>
            <person name="Yandava C."/>
            <person name="Haas B."/>
            <person name="Nusbaum C."/>
            <person name="Birren B."/>
        </authorList>
    </citation>
    <scope>NUCLEOTIDE SEQUENCE [LARGE SCALE GENOMIC DNA]</scope>
    <source>
        <strain evidence="15">R3-111a-1</strain>
    </source>
</reference>
<dbReference type="EMBL" id="GL385401">
    <property type="protein sequence ID" value="EJT70331.1"/>
    <property type="molecule type" value="Genomic_DNA"/>
</dbReference>
<keyword evidence="6 9" id="KW-0863">Zinc-finger</keyword>
<evidence type="ECO:0000256" key="1">
    <source>
        <dbReference type="ARBA" id="ARBA00001798"/>
    </source>
</evidence>
<evidence type="ECO:0000256" key="2">
    <source>
        <dbReference type="ARBA" id="ARBA00012251"/>
    </source>
</evidence>
<dbReference type="EC" id="2.3.2.31" evidence="2"/>
<evidence type="ECO:0000259" key="12">
    <source>
        <dbReference type="PROSITE" id="PS51873"/>
    </source>
</evidence>
<proteinExistence type="predicted"/>
<evidence type="ECO:0000256" key="7">
    <source>
        <dbReference type="ARBA" id="ARBA00022786"/>
    </source>
</evidence>
<sequence>MGGERAKHQRPARLLGRLLFGLRARTSQSSLAAEAVEPQAPPFKVELKDLDHLRSSFTLSIGPSGCRLSRIESAIRSTAYFRIGNHERLLFYSDAVAPPVSAGARLAHTSTLYYRLCSRTANVQGPRISWEGDRNSAPGPGLLEGALLQAIKQGKTIKALREDIACALAVGDPNRIVLIARGGLREGPVEGNYWDISQVGSAWLARRLGVNVSKQRDYLVVRGIRREYVYHPSLSGGQHNSYESRAAGSLRVHEIRDWLHSRIVGGQDRALGLQCEGIDFARRSIRLLRGSHGRGRDLRRADWVALGANAVEFRVPLEVAEAHSAQDAWLLGPSEECAVCGDKKTIADMPLRITERCEHARPGTCKDCLRRWIESSLADTVWDRLRCPECPQLLTHADVRRWASSPVFARYDGLALRAALGEMRHFRWCLAGCGSGQIHVSRPRSPPSSCKPEVFRCHVCHARQCTVHDVPWHRGETCADFDLRARRRLRDDLRTREAVSKMAKACPGCLRDVHKHSGCNHITCLCGHEWCYMCFAPYVRDGAGFLRCRHEPRCSERDPLAEIPPPARTPPPEDAPAEPEQPRAPTPPPPAPEDLEQDQVLDA</sequence>
<keyword evidence="8" id="KW-0862">Zinc</keyword>
<dbReference type="PROSITE" id="PS50089">
    <property type="entry name" value="ZF_RING_2"/>
    <property type="match status" value="1"/>
</dbReference>
<dbReference type="SUPFAM" id="SSF57850">
    <property type="entry name" value="RING/U-box"/>
    <property type="match status" value="3"/>
</dbReference>
<evidence type="ECO:0000313" key="13">
    <source>
        <dbReference type="EMBL" id="EJT70331.1"/>
    </source>
</evidence>
<evidence type="ECO:0000256" key="8">
    <source>
        <dbReference type="ARBA" id="ARBA00022833"/>
    </source>
</evidence>
<dbReference type="AlphaFoldDB" id="J3PCY6"/>
<feature type="compositionally biased region" description="Acidic residues" evidence="10">
    <location>
        <begin position="593"/>
        <end position="603"/>
    </location>
</feature>
<dbReference type="InterPro" id="IPR044066">
    <property type="entry name" value="TRIAD_supradom"/>
</dbReference>
<reference evidence="14" key="5">
    <citation type="submission" date="2018-04" db="UniProtKB">
        <authorList>
            <consortium name="EnsemblFungi"/>
        </authorList>
    </citation>
    <scope>IDENTIFICATION</scope>
    <source>
        <strain evidence="14">R3-111a-1</strain>
    </source>
</reference>
<dbReference type="HOGENOM" id="CLU_012021_0_0_1"/>
<dbReference type="CDD" id="cd20335">
    <property type="entry name" value="BRcat_RBR"/>
    <property type="match status" value="1"/>
</dbReference>
<evidence type="ECO:0000256" key="3">
    <source>
        <dbReference type="ARBA" id="ARBA00022679"/>
    </source>
</evidence>
<evidence type="ECO:0000256" key="9">
    <source>
        <dbReference type="PROSITE-ProRule" id="PRU00175"/>
    </source>
</evidence>
<evidence type="ECO:0000259" key="11">
    <source>
        <dbReference type="PROSITE" id="PS50089"/>
    </source>
</evidence>
<keyword evidence="5" id="KW-0677">Repeat</keyword>
<dbReference type="Pfam" id="PF01485">
    <property type="entry name" value="IBR"/>
    <property type="match status" value="1"/>
</dbReference>
<reference evidence="13" key="3">
    <citation type="submission" date="2010-09" db="EMBL/GenBank/DDBJ databases">
        <title>Annotation of Gaeumannomyces graminis var. tritici R3-111a-1.</title>
        <authorList>
            <consortium name="The Broad Institute Genome Sequencing Platform"/>
            <person name="Ma L.-J."/>
            <person name="Dead R."/>
            <person name="Young S.K."/>
            <person name="Zeng Q."/>
            <person name="Gargeya S."/>
            <person name="Fitzgerald M."/>
            <person name="Haas B."/>
            <person name="Abouelleil A."/>
            <person name="Alvarado L."/>
            <person name="Arachchi H.M."/>
            <person name="Berlin A."/>
            <person name="Brown A."/>
            <person name="Chapman S.B."/>
            <person name="Chen Z."/>
            <person name="Dunbar C."/>
            <person name="Freedman E."/>
            <person name="Gearin G."/>
            <person name="Gellesch M."/>
            <person name="Goldberg J."/>
            <person name="Griggs A."/>
            <person name="Gujja S."/>
            <person name="Heiman D."/>
            <person name="Howarth C."/>
            <person name="Larson L."/>
            <person name="Lui A."/>
            <person name="MacDonald P.J.P."/>
            <person name="Mehta T."/>
            <person name="Montmayeur A."/>
            <person name="Murphy C."/>
            <person name="Neiman D."/>
            <person name="Pearson M."/>
            <person name="Priest M."/>
            <person name="Roberts A."/>
            <person name="Saif S."/>
            <person name="Shea T."/>
            <person name="Shenoy N."/>
            <person name="Sisk P."/>
            <person name="Stolte C."/>
            <person name="Sykes S."/>
            <person name="Yandava C."/>
            <person name="Wortman J."/>
            <person name="Nusbaum C."/>
            <person name="Birren B."/>
        </authorList>
    </citation>
    <scope>NUCLEOTIDE SEQUENCE</scope>
    <source>
        <strain evidence="13">R3-111a-1</strain>
    </source>
</reference>